<dbReference type="Proteomes" id="UP001367508">
    <property type="component" value="Unassembled WGS sequence"/>
</dbReference>
<feature type="region of interest" description="Disordered" evidence="1">
    <location>
        <begin position="162"/>
        <end position="184"/>
    </location>
</feature>
<gene>
    <name evidence="2" type="ORF">VNO77_39439</name>
</gene>
<accession>A0AAN9PX47</accession>
<name>A0AAN9PX47_CANGL</name>
<reference evidence="2 3" key="1">
    <citation type="submission" date="2024-01" db="EMBL/GenBank/DDBJ databases">
        <title>The genomes of 5 underutilized Papilionoideae crops provide insights into root nodulation and disease resistanc.</title>
        <authorList>
            <person name="Jiang F."/>
        </authorList>
    </citation>
    <scope>NUCLEOTIDE SEQUENCE [LARGE SCALE GENOMIC DNA]</scope>
    <source>
        <strain evidence="2">LVBAO_FW01</strain>
        <tissue evidence="2">Leaves</tissue>
    </source>
</reference>
<proteinExistence type="predicted"/>
<protein>
    <submittedName>
        <fullName evidence="2">Uncharacterized protein</fullName>
    </submittedName>
</protein>
<dbReference type="EMBL" id="JAYMYQ010000009">
    <property type="protein sequence ID" value="KAK7314226.1"/>
    <property type="molecule type" value="Genomic_DNA"/>
</dbReference>
<evidence type="ECO:0000313" key="3">
    <source>
        <dbReference type="Proteomes" id="UP001367508"/>
    </source>
</evidence>
<sequence length="184" mass="21093">MASLESLQTLDSINGVKVYPKLAIINNGSMGEEYNSSFQAFPFSAFIAKPYCDLAVFSMRKSSTLQCALLRFGVPLMLIVIFCVTSSAEVSGNEMNTQTEELTKTNLNEHDEDAKFKFFHPKPIFKKRIPIIKHEPKVTHPKFEKPHHPHFPLHPKFEKPHHPHFPIHPKFEKPNHPHLPIHNP</sequence>
<comment type="caution">
    <text evidence="2">The sequence shown here is derived from an EMBL/GenBank/DDBJ whole genome shotgun (WGS) entry which is preliminary data.</text>
</comment>
<evidence type="ECO:0000256" key="1">
    <source>
        <dbReference type="SAM" id="MobiDB-lite"/>
    </source>
</evidence>
<organism evidence="2 3">
    <name type="scientific">Canavalia gladiata</name>
    <name type="common">Sword bean</name>
    <name type="synonym">Dolichos gladiatus</name>
    <dbReference type="NCBI Taxonomy" id="3824"/>
    <lineage>
        <taxon>Eukaryota</taxon>
        <taxon>Viridiplantae</taxon>
        <taxon>Streptophyta</taxon>
        <taxon>Embryophyta</taxon>
        <taxon>Tracheophyta</taxon>
        <taxon>Spermatophyta</taxon>
        <taxon>Magnoliopsida</taxon>
        <taxon>eudicotyledons</taxon>
        <taxon>Gunneridae</taxon>
        <taxon>Pentapetalae</taxon>
        <taxon>rosids</taxon>
        <taxon>fabids</taxon>
        <taxon>Fabales</taxon>
        <taxon>Fabaceae</taxon>
        <taxon>Papilionoideae</taxon>
        <taxon>50 kb inversion clade</taxon>
        <taxon>NPAAA clade</taxon>
        <taxon>indigoferoid/millettioid clade</taxon>
        <taxon>Phaseoleae</taxon>
        <taxon>Canavalia</taxon>
    </lineage>
</organism>
<keyword evidence="3" id="KW-1185">Reference proteome</keyword>
<evidence type="ECO:0000313" key="2">
    <source>
        <dbReference type="EMBL" id="KAK7314226.1"/>
    </source>
</evidence>
<dbReference type="AlphaFoldDB" id="A0AAN9PX47"/>